<comment type="caution">
    <text evidence="11">The sequence shown here is derived from an EMBL/GenBank/DDBJ whole genome shotgun (WGS) entry which is preliminary data.</text>
</comment>
<feature type="domain" description="Peptidase metallopeptidase" evidence="10">
    <location>
        <begin position="121"/>
        <end position="279"/>
    </location>
</feature>
<dbReference type="InterPro" id="IPR024079">
    <property type="entry name" value="MetalloPept_cat_dom_sf"/>
</dbReference>
<feature type="binding site" evidence="8">
    <location>
        <position position="208"/>
    </location>
    <ligand>
        <name>Ca(2+)</name>
        <dbReference type="ChEBI" id="CHEBI:29108"/>
        <label>3</label>
    </ligand>
</feature>
<keyword evidence="8" id="KW-0106">Calcium</keyword>
<evidence type="ECO:0000256" key="3">
    <source>
        <dbReference type="ARBA" id="ARBA00022723"/>
    </source>
</evidence>
<feature type="binding site" evidence="8">
    <location>
        <position position="177"/>
    </location>
    <ligand>
        <name>Ca(2+)</name>
        <dbReference type="ChEBI" id="CHEBI:29108"/>
        <label>2</label>
    </ligand>
</feature>
<dbReference type="PANTHER" id="PTHR10201:SF284">
    <property type="entry name" value="PEPTIDASE METALLOPEPTIDASE DOMAIN-CONTAINING PROTEIN"/>
    <property type="match status" value="1"/>
</dbReference>
<feature type="binding site" evidence="8">
    <location>
        <position position="249"/>
    </location>
    <ligand>
        <name>Zn(2+)</name>
        <dbReference type="ChEBI" id="CHEBI:29105"/>
        <label>2</label>
        <note>catalytic</note>
    </ligand>
</feature>
<evidence type="ECO:0000256" key="2">
    <source>
        <dbReference type="ARBA" id="ARBA00022670"/>
    </source>
</evidence>
<accession>A0AA36DHT3</accession>
<dbReference type="Gene3D" id="3.40.390.10">
    <property type="entry name" value="Collagenase (Catalytic Domain)"/>
    <property type="match status" value="1"/>
</dbReference>
<evidence type="ECO:0000313" key="12">
    <source>
        <dbReference type="Proteomes" id="UP001177023"/>
    </source>
</evidence>
<evidence type="ECO:0000256" key="6">
    <source>
        <dbReference type="ARBA" id="ARBA00023049"/>
    </source>
</evidence>
<dbReference type="SUPFAM" id="SSF50923">
    <property type="entry name" value="Hemopexin-like domain"/>
    <property type="match status" value="1"/>
</dbReference>
<keyword evidence="12" id="KW-1185">Reference proteome</keyword>
<sequence length="517" mass="57548">MKILLLVLPTLCQAALPGTAGSVPTHRFVPQFGVHPPGINGGPPQTSEAEAYLNNFGYITKKDGPEPPTAFDFQMGLLRFQMYHGLYRSGLYDVETEEKMSLHRCENPDMDNGAALRDVKPKGLWKKKVLTWSIQGNPANMDAKEAHAAVAEAFQTWEGVADFRFVQQQDQLGGQSDILVAFEPLRNKQHPTVISRSGGPAPSKITLDSTQRWGHKFLVPGDLPLLRVVTHSIGHSLGLQHTPELDSLMNPLFKSYQLFSKLEHIPTEDNVSLRKLYVPDVPEASVAPEIPVTEGPAGPVDEGLSIPVTSQTHGDDRNCPQHVDSVTSVSDSVWYFFRGYNVWQVKNQQFVGEPVRIKELFPGGPDFVNATVTSNGLTVLFADRNLYGYEYDAGRFVKAQGFPRELHERVLFFPQAAFPLTNGSVVLLSGNVFATYDVVANQPHILNDKNRMFPNLPEDVRSGIPIHNQDFTKYHMFDETTVSQWDSITHESTSAQPLNEFFKCASQSATTSKTRRF</sequence>
<dbReference type="PROSITE" id="PS51642">
    <property type="entry name" value="HEMOPEXIN_2"/>
    <property type="match status" value="1"/>
</dbReference>
<dbReference type="PANTHER" id="PTHR10201">
    <property type="entry name" value="MATRIX METALLOPROTEINASE"/>
    <property type="match status" value="1"/>
</dbReference>
<dbReference type="InterPro" id="IPR006026">
    <property type="entry name" value="Peptidase_Metallo"/>
</dbReference>
<dbReference type="GO" id="GO:0004222">
    <property type="term" value="F:metalloendopeptidase activity"/>
    <property type="evidence" value="ECO:0007669"/>
    <property type="project" value="InterPro"/>
</dbReference>
<dbReference type="SUPFAM" id="SSF55486">
    <property type="entry name" value="Metalloproteases ('zincins'), catalytic domain"/>
    <property type="match status" value="1"/>
</dbReference>
<dbReference type="AlphaFoldDB" id="A0AA36DHT3"/>
<dbReference type="EMBL" id="CATQJA010002709">
    <property type="protein sequence ID" value="CAJ0586630.1"/>
    <property type="molecule type" value="Genomic_DNA"/>
</dbReference>
<keyword evidence="3 7" id="KW-0479">Metal-binding</keyword>
<comment type="cofactor">
    <cofactor evidence="8">
        <name>Ca(2+)</name>
        <dbReference type="ChEBI" id="CHEBI:29108"/>
    </cofactor>
    <text evidence="8">Can bind about 5 Ca(2+) ions per subunit.</text>
</comment>
<dbReference type="InterPro" id="IPR036365">
    <property type="entry name" value="PGBD-like_sf"/>
</dbReference>
<dbReference type="InterPro" id="IPR001818">
    <property type="entry name" value="Pept_M10_metallopeptidase"/>
</dbReference>
<dbReference type="Gene3D" id="2.110.10.10">
    <property type="entry name" value="Hemopexin-like domain"/>
    <property type="match status" value="1"/>
</dbReference>
<dbReference type="GO" id="GO:0031012">
    <property type="term" value="C:extracellular matrix"/>
    <property type="evidence" value="ECO:0007669"/>
    <property type="project" value="InterPro"/>
</dbReference>
<evidence type="ECO:0000256" key="4">
    <source>
        <dbReference type="ARBA" id="ARBA00022801"/>
    </source>
</evidence>
<dbReference type="InterPro" id="IPR018487">
    <property type="entry name" value="Hemopexin-like_repeat"/>
</dbReference>
<dbReference type="InterPro" id="IPR036375">
    <property type="entry name" value="Hemopexin-like_dom_sf"/>
</dbReference>
<evidence type="ECO:0000256" key="8">
    <source>
        <dbReference type="PIRSR" id="PIRSR621190-2"/>
    </source>
</evidence>
<evidence type="ECO:0000256" key="1">
    <source>
        <dbReference type="ARBA" id="ARBA00010370"/>
    </source>
</evidence>
<gene>
    <name evidence="11" type="ORF">MSPICULIGERA_LOCUS24626</name>
</gene>
<feature type="binding site" evidence="7">
    <location>
        <position position="241"/>
    </location>
    <ligand>
        <name>Zn(2+)</name>
        <dbReference type="ChEBI" id="CHEBI:29105"/>
        <label>2</label>
        <note>catalytic</note>
    </ligand>
</feature>
<dbReference type="GO" id="GO:0030198">
    <property type="term" value="P:extracellular matrix organization"/>
    <property type="evidence" value="ECO:0007669"/>
    <property type="project" value="TreeGrafter"/>
</dbReference>
<feature type="non-terminal residue" evidence="11">
    <location>
        <position position="1"/>
    </location>
</feature>
<feature type="repeat" description="Hemopexin" evidence="9">
    <location>
        <begin position="320"/>
        <end position="364"/>
    </location>
</feature>
<feature type="binding site" evidence="7">
    <location>
        <position position="235"/>
    </location>
    <ligand>
        <name>Zn(2+)</name>
        <dbReference type="ChEBI" id="CHEBI:29105"/>
        <label>2</label>
        <note>catalytic</note>
    </ligand>
</feature>
<evidence type="ECO:0000313" key="11">
    <source>
        <dbReference type="EMBL" id="CAJ0586630.1"/>
    </source>
</evidence>
<evidence type="ECO:0000256" key="7">
    <source>
        <dbReference type="PIRSR" id="PIRSR001191-2"/>
    </source>
</evidence>
<evidence type="ECO:0000259" key="10">
    <source>
        <dbReference type="SMART" id="SM00235"/>
    </source>
</evidence>
<feature type="binding site" evidence="8">
    <location>
        <position position="324"/>
    </location>
    <ligand>
        <name>Ca(2+)</name>
        <dbReference type="ChEBI" id="CHEBI:29108"/>
        <label>4</label>
    </ligand>
</feature>
<keyword evidence="5 7" id="KW-0862">Zinc</keyword>
<dbReference type="PRINTS" id="PR00138">
    <property type="entry name" value="MATRIXIN"/>
</dbReference>
<evidence type="ECO:0000256" key="9">
    <source>
        <dbReference type="PROSITE-ProRule" id="PRU01011"/>
    </source>
</evidence>
<dbReference type="PIRSF" id="PIRSF001191">
    <property type="entry name" value="Peptidase_M10A_matrix"/>
    <property type="match status" value="1"/>
</dbReference>
<keyword evidence="4" id="KW-0378">Hydrolase</keyword>
<dbReference type="GO" id="GO:0030574">
    <property type="term" value="P:collagen catabolic process"/>
    <property type="evidence" value="ECO:0007669"/>
    <property type="project" value="TreeGrafter"/>
</dbReference>
<protein>
    <recommendedName>
        <fullName evidence="10">Peptidase metallopeptidase domain-containing protein</fullName>
    </recommendedName>
</protein>
<feature type="binding site" evidence="7">
    <location>
        <position position="231"/>
    </location>
    <ligand>
        <name>Zn(2+)</name>
        <dbReference type="ChEBI" id="CHEBI:29105"/>
        <label>2</label>
        <note>catalytic</note>
    </ligand>
</feature>
<keyword evidence="2" id="KW-0645">Protease</keyword>
<dbReference type="Pfam" id="PF00413">
    <property type="entry name" value="Peptidase_M10"/>
    <property type="match status" value="1"/>
</dbReference>
<keyword evidence="6" id="KW-0482">Metalloprotease</keyword>
<feature type="binding site" evidence="8">
    <location>
        <position position="424"/>
    </location>
    <ligand>
        <name>Ca(2+)</name>
        <dbReference type="ChEBI" id="CHEBI:29108"/>
        <label>4</label>
    </ligand>
</feature>
<dbReference type="SUPFAM" id="SSF47090">
    <property type="entry name" value="PGBD-like"/>
    <property type="match status" value="1"/>
</dbReference>
<organism evidence="11 12">
    <name type="scientific">Mesorhabditis spiculigera</name>
    <dbReference type="NCBI Taxonomy" id="96644"/>
    <lineage>
        <taxon>Eukaryota</taxon>
        <taxon>Metazoa</taxon>
        <taxon>Ecdysozoa</taxon>
        <taxon>Nematoda</taxon>
        <taxon>Chromadorea</taxon>
        <taxon>Rhabditida</taxon>
        <taxon>Rhabditina</taxon>
        <taxon>Rhabditomorpha</taxon>
        <taxon>Rhabditoidea</taxon>
        <taxon>Rhabditidae</taxon>
        <taxon>Mesorhabditinae</taxon>
        <taxon>Mesorhabditis</taxon>
    </lineage>
</organism>
<feature type="binding site" description="in inhibited form" evidence="8">
    <location>
        <position position="105"/>
    </location>
    <ligand>
        <name>Zn(2+)</name>
        <dbReference type="ChEBI" id="CHEBI:29105"/>
        <label>2</label>
        <note>catalytic</note>
    </ligand>
</feature>
<dbReference type="SMART" id="SM00120">
    <property type="entry name" value="HX"/>
    <property type="match status" value="2"/>
</dbReference>
<dbReference type="GO" id="GO:0008270">
    <property type="term" value="F:zinc ion binding"/>
    <property type="evidence" value="ECO:0007669"/>
    <property type="project" value="InterPro"/>
</dbReference>
<reference evidence="11" key="1">
    <citation type="submission" date="2023-06" db="EMBL/GenBank/DDBJ databases">
        <authorList>
            <person name="Delattre M."/>
        </authorList>
    </citation>
    <scope>NUCLEOTIDE SEQUENCE</scope>
    <source>
        <strain evidence="11">AF72</strain>
    </source>
</reference>
<dbReference type="Proteomes" id="UP001177023">
    <property type="component" value="Unassembled WGS sequence"/>
</dbReference>
<proteinExistence type="inferred from homology"/>
<dbReference type="InterPro" id="IPR021190">
    <property type="entry name" value="Pept_M10A"/>
</dbReference>
<comment type="similarity">
    <text evidence="1">Belongs to the peptidase M10A family.</text>
</comment>
<dbReference type="GO" id="GO:0006508">
    <property type="term" value="P:proteolysis"/>
    <property type="evidence" value="ECO:0007669"/>
    <property type="project" value="UniProtKB-KW"/>
</dbReference>
<comment type="cofactor">
    <cofactor evidence="8">
        <name>Zn(2+)</name>
        <dbReference type="ChEBI" id="CHEBI:29105"/>
    </cofactor>
    <text evidence="8">Binds 2 Zn(2+) ions per subunit.</text>
</comment>
<name>A0AA36DHT3_9BILA</name>
<evidence type="ECO:0000256" key="5">
    <source>
        <dbReference type="ARBA" id="ARBA00022833"/>
    </source>
</evidence>
<dbReference type="SMART" id="SM00235">
    <property type="entry name" value="ZnMc"/>
    <property type="match status" value="1"/>
</dbReference>